<feature type="compositionally biased region" description="Low complexity" evidence="1">
    <location>
        <begin position="1"/>
        <end position="15"/>
    </location>
</feature>
<evidence type="ECO:0000313" key="2">
    <source>
        <dbReference type="EMBL" id="GHI42387.1"/>
    </source>
</evidence>
<accession>A0ABQ3QYM6</accession>
<proteinExistence type="predicted"/>
<reference evidence="2" key="1">
    <citation type="submission" date="2024-05" db="EMBL/GenBank/DDBJ databases">
        <title>Whole genome shotgun sequence of Streptomyces violascens NBRC 12920.</title>
        <authorList>
            <person name="Komaki H."/>
            <person name="Tamura T."/>
        </authorList>
    </citation>
    <scope>NUCLEOTIDE SEQUENCE</scope>
    <source>
        <strain evidence="2">NBRC 12920</strain>
    </source>
</reference>
<feature type="compositionally biased region" description="Basic and acidic residues" evidence="1">
    <location>
        <begin position="70"/>
        <end position="112"/>
    </location>
</feature>
<protein>
    <submittedName>
        <fullName evidence="2">Uncharacterized protein</fullName>
    </submittedName>
</protein>
<name>A0ABQ3QYM6_9ACTN</name>
<dbReference type="Proteomes" id="UP001050808">
    <property type="component" value="Unassembled WGS sequence"/>
</dbReference>
<organism evidence="2 3">
    <name type="scientific">Streptomyces violascens</name>
    <dbReference type="NCBI Taxonomy" id="67381"/>
    <lineage>
        <taxon>Bacteria</taxon>
        <taxon>Bacillati</taxon>
        <taxon>Actinomycetota</taxon>
        <taxon>Actinomycetes</taxon>
        <taxon>Kitasatosporales</taxon>
        <taxon>Streptomycetaceae</taxon>
        <taxon>Streptomyces</taxon>
    </lineage>
</organism>
<feature type="region of interest" description="Disordered" evidence="1">
    <location>
        <begin position="1"/>
        <end position="112"/>
    </location>
</feature>
<evidence type="ECO:0000313" key="3">
    <source>
        <dbReference type="Proteomes" id="UP001050808"/>
    </source>
</evidence>
<evidence type="ECO:0000256" key="1">
    <source>
        <dbReference type="SAM" id="MobiDB-lite"/>
    </source>
</evidence>
<keyword evidence="3" id="KW-1185">Reference proteome</keyword>
<feature type="region of interest" description="Disordered" evidence="1">
    <location>
        <begin position="350"/>
        <end position="379"/>
    </location>
</feature>
<gene>
    <name evidence="2" type="ORF">Sviol_67950</name>
</gene>
<sequence length="379" mass="40680">MCAAGPAPSPRGAGPVPVPYTYREASRAPRQSGLLRLPARPRPPLTLAFDRSKRGLRHRAGVPGTARAARRPERSEGRGRGRRPTTDHRTGRCRKEVHRYRPGDTSPRRPPLDARGYVWSDCTSDEPEAYADCRALSDAVRAALHDERAAELEARPDRGLLLGAIPGHRERGADPYGVGRRALRAALELCMAIGYSEATADLGMRGRALCDPDADAQDCCHFTAKAASALVPLGRLEEASPSTGNCAAEPEHPRAHPVLALLLSLHRAEIRQLLEQPVGGGLRRSALRGEPGHASLAEPFHSGEGREGAFQHAAGPRVSCIPRLVYATVDRVRAPARSAATHVRDKGVGVHPFDRTRVNTAPSGSATVDRRPLAPSCGC</sequence>
<comment type="caution">
    <text evidence="2">The sequence shown here is derived from an EMBL/GenBank/DDBJ whole genome shotgun (WGS) entry which is preliminary data.</text>
</comment>
<dbReference type="EMBL" id="BNDY01000017">
    <property type="protein sequence ID" value="GHI42387.1"/>
    <property type="molecule type" value="Genomic_DNA"/>
</dbReference>